<evidence type="ECO:0000256" key="8">
    <source>
        <dbReference type="ARBA" id="ARBA00004466"/>
    </source>
</evidence>
<dbReference type="GO" id="GO:0005769">
    <property type="term" value="C:early endosome"/>
    <property type="evidence" value="ECO:0007669"/>
    <property type="project" value="UniProtKB-SubCell"/>
</dbReference>
<evidence type="ECO:0000256" key="5">
    <source>
        <dbReference type="ARBA" id="ARBA00004279"/>
    </source>
</evidence>
<dbReference type="Gene3D" id="3.40.20.10">
    <property type="entry name" value="Severin"/>
    <property type="match status" value="1"/>
</dbReference>
<dbReference type="InterPro" id="IPR035717">
    <property type="entry name" value="Drebrin-like_SH3"/>
</dbReference>
<keyword evidence="15" id="KW-0813">Transport</keyword>
<dbReference type="Pfam" id="PF00241">
    <property type="entry name" value="Cofilin_ADF"/>
    <property type="match status" value="1"/>
</dbReference>
<dbReference type="GO" id="GO:0030665">
    <property type="term" value="C:clathrin-coated vesicle membrane"/>
    <property type="evidence" value="ECO:0007669"/>
    <property type="project" value="UniProtKB-SubCell"/>
</dbReference>
<reference evidence="33" key="3">
    <citation type="submission" date="2025-09" db="UniProtKB">
        <authorList>
            <consortium name="Ensembl"/>
        </authorList>
    </citation>
    <scope>IDENTIFICATION</scope>
</reference>
<gene>
    <name evidence="33" type="primary">DBNL</name>
</gene>
<reference evidence="34" key="1">
    <citation type="submission" date="2011-08" db="EMBL/GenBank/DDBJ databases">
        <title>The draft genome of Latimeria chalumnae.</title>
        <authorList>
            <person name="Di Palma F."/>
            <person name="Alfoldi J."/>
            <person name="Johnson J."/>
            <person name="Berlin A."/>
            <person name="Gnerre S."/>
            <person name="Jaffe D."/>
            <person name="MacCallum I."/>
            <person name="Young S."/>
            <person name="Walker B.J."/>
            <person name="Lander E."/>
            <person name="Lindblad-Toh K."/>
        </authorList>
    </citation>
    <scope>NUCLEOTIDE SEQUENCE [LARGE SCALE GENOMIC DNA]</scope>
    <source>
        <strain evidence="34">Wild caught</strain>
    </source>
</reference>
<dbReference type="EMBL" id="AFYH01063039">
    <property type="status" value="NOT_ANNOTATED_CDS"/>
    <property type="molecule type" value="Genomic_DNA"/>
</dbReference>
<dbReference type="FunFam" id="3.40.20.10:FF:000011">
    <property type="entry name" value="Drebrin-like protein B"/>
    <property type="match status" value="1"/>
</dbReference>
<evidence type="ECO:0000256" key="6">
    <source>
        <dbReference type="ARBA" id="ARBA00004412"/>
    </source>
</evidence>
<dbReference type="GO" id="GO:0001726">
    <property type="term" value="C:ruffle"/>
    <property type="evidence" value="ECO:0007669"/>
    <property type="project" value="UniProtKB-SubCell"/>
</dbReference>
<sequence>MDAVNLSKNGSALQAAYRDVLDGKTATDWALFTYEGNSNDIKLVETGDGGLEEMIDELNSGKVMYAFCRVKDPNSGLSKFVLINWTGEGVKDARKGVCANHVHTIANFLKGAHVTVNARADEDVEPDSIIQKVAKASGANYSFHKESKKFQDTGPQGPVGSVYQKTNAISEIKRVNKSNFWAEAEKDEEKRREAERQRADQDHQRLERERREREQREAEERERRFKERASEIDAQKNFQRQQETESRQKEKQLWEEQEKEHQAVMRKGIKRSGSVEKAHEAASVISQRSTNPRDIFKQKERSTSVDASSTAAQPGKLKSPFLQRQNSEPEPPPSPLRQPVRETAPASPVHSSLLEEVRAQQQPQDEEESKQEERTDDRNGGDGGDTTNVHRPQEEEDLYQAPEEPSDLYENPAEPTSLYEAPPDPSSVYEEPPVADPQQPVYEEYLEQDLAGKGICARALYDYQAADDTEITFDPDNIITNIEMIDEGWWRGYGPDGRFGMFPANYVELLNE</sequence>
<dbReference type="FunFam" id="2.30.30.40:FF:000046">
    <property type="entry name" value="Drebrin-like protein isoform B"/>
    <property type="match status" value="1"/>
</dbReference>
<dbReference type="GO" id="GO:0098974">
    <property type="term" value="P:postsynaptic actin cytoskeleton organization"/>
    <property type="evidence" value="ECO:0007669"/>
    <property type="project" value="TreeGrafter"/>
</dbReference>
<dbReference type="EMBL" id="AFYH01063038">
    <property type="status" value="NOT_ANNOTATED_CDS"/>
    <property type="molecule type" value="Genomic_DNA"/>
</dbReference>
<evidence type="ECO:0000259" key="32">
    <source>
        <dbReference type="PROSITE" id="PS51263"/>
    </source>
</evidence>
<evidence type="ECO:0000256" key="30">
    <source>
        <dbReference type="SAM" id="MobiDB-lite"/>
    </source>
</evidence>
<evidence type="ECO:0000256" key="16">
    <source>
        <dbReference type="ARBA" id="ARBA00022475"/>
    </source>
</evidence>
<organism evidence="33 34">
    <name type="scientific">Latimeria chalumnae</name>
    <name type="common">Coelacanth</name>
    <dbReference type="NCBI Taxonomy" id="7897"/>
    <lineage>
        <taxon>Eukaryota</taxon>
        <taxon>Metazoa</taxon>
        <taxon>Chordata</taxon>
        <taxon>Craniata</taxon>
        <taxon>Vertebrata</taxon>
        <taxon>Euteleostomi</taxon>
        <taxon>Coelacanthiformes</taxon>
        <taxon>Coelacanthidae</taxon>
        <taxon>Latimeria</taxon>
    </lineage>
</organism>
<comment type="subcellular location">
    <subcellularLocation>
        <location evidence="7">Cell membrane</location>
        <topology evidence="7">Peripheral membrane protein</topology>
        <orientation evidence="7">Cytoplasmic side</orientation>
    </subcellularLocation>
    <subcellularLocation>
        <location evidence="5">Cell projection</location>
        <location evidence="5">Dendrite</location>
    </subcellularLocation>
    <subcellularLocation>
        <location evidence="10">Cell projection</location>
        <location evidence="10">Lamellipodium</location>
    </subcellularLocation>
    <subcellularLocation>
        <location evidence="2">Cell projection</location>
        <location evidence="2">Podosome</location>
    </subcellularLocation>
    <subcellularLocation>
        <location evidence="8">Cell projection</location>
        <location evidence="8">Ruffle</location>
    </subcellularLocation>
    <subcellularLocation>
        <location evidence="12">Cytoplasm</location>
        <location evidence="12">Cell cortex</location>
    </subcellularLocation>
    <subcellularLocation>
        <location evidence="3">Cytoplasm</location>
        <location evidence="3">Cytoskeleton</location>
    </subcellularLocation>
    <subcellularLocation>
        <location evidence="11">Cytoplasm</location>
        <location evidence="11">Cytosol</location>
    </subcellularLocation>
    <subcellularLocation>
        <location evidence="1">Cytoplasmic vesicle</location>
        <location evidence="1">Clathrin-coated vesicle membrane</location>
        <topology evidence="1">Peripheral membrane protein</topology>
        <orientation evidence="1">Cytoplasmic side</orientation>
    </subcellularLocation>
    <subcellularLocation>
        <location evidence="6">Early endosome</location>
    </subcellularLocation>
    <subcellularLocation>
        <location evidence="4">Golgi apparatus membrane</location>
        <topology evidence="4">Peripheral membrane protein</topology>
        <orientation evidence="4">Cytoplasmic side</orientation>
    </subcellularLocation>
    <subcellularLocation>
        <location evidence="9">Perikaryon</location>
    </subcellularLocation>
    <subcellularLocation>
        <location evidence="28">Postsynaptic density</location>
    </subcellularLocation>
</comment>
<dbReference type="InterPro" id="IPR002108">
    <property type="entry name" value="ADF-H"/>
</dbReference>
<dbReference type="GO" id="GO:0043204">
    <property type="term" value="C:perikaryon"/>
    <property type="evidence" value="ECO:0007669"/>
    <property type="project" value="UniProtKB-SubCell"/>
</dbReference>
<dbReference type="PRINTS" id="PR00452">
    <property type="entry name" value="SH3DOMAIN"/>
</dbReference>
<feature type="region of interest" description="Disordered" evidence="30">
    <location>
        <begin position="184"/>
        <end position="439"/>
    </location>
</feature>
<dbReference type="EMBL" id="AFYH01063037">
    <property type="status" value="NOT_ANNOTATED_CDS"/>
    <property type="molecule type" value="Genomic_DNA"/>
</dbReference>
<feature type="domain" description="SH3" evidence="31">
    <location>
        <begin position="452"/>
        <end position="512"/>
    </location>
</feature>
<dbReference type="HOGENOM" id="CLU_013085_0_1_1"/>
<dbReference type="InterPro" id="IPR001452">
    <property type="entry name" value="SH3_domain"/>
</dbReference>
<keyword evidence="23" id="KW-0472">Membrane</keyword>
<keyword evidence="34" id="KW-1185">Reference proteome</keyword>
<evidence type="ECO:0000256" key="7">
    <source>
        <dbReference type="ARBA" id="ARBA00004413"/>
    </source>
</evidence>
<dbReference type="Bgee" id="ENSLACG00000016706">
    <property type="expression patterns" value="Expressed in pectoral fin and 6 other cell types or tissues"/>
</dbReference>
<dbReference type="Ensembl" id="ENSLACT00000019122.1">
    <property type="protein sequence ID" value="ENSLACP00000018989.1"/>
    <property type="gene ID" value="ENSLACG00000016706.1"/>
</dbReference>
<dbReference type="InterPro" id="IPR036028">
    <property type="entry name" value="SH3-like_dom_sf"/>
</dbReference>
<feature type="compositionally biased region" description="Basic and acidic residues" evidence="30">
    <location>
        <begin position="184"/>
        <end position="234"/>
    </location>
</feature>
<protein>
    <submittedName>
        <fullName evidence="33">Drebrin like</fullName>
    </submittedName>
</protein>
<evidence type="ECO:0000256" key="22">
    <source>
        <dbReference type="ARBA" id="ARBA00023054"/>
    </source>
</evidence>
<dbReference type="PANTHER" id="PTHR10829">
    <property type="entry name" value="CORTACTIN AND DREBRIN"/>
    <property type="match status" value="1"/>
</dbReference>
<evidence type="ECO:0000256" key="14">
    <source>
        <dbReference type="ARBA" id="ARBA00022443"/>
    </source>
</evidence>
<feature type="compositionally biased region" description="Basic and acidic residues" evidence="30">
    <location>
        <begin position="294"/>
        <end position="303"/>
    </location>
</feature>
<keyword evidence="16" id="KW-1003">Cell membrane</keyword>
<dbReference type="GO" id="GO:0002102">
    <property type="term" value="C:podosome"/>
    <property type="evidence" value="ECO:0007669"/>
    <property type="project" value="UniProtKB-SubCell"/>
</dbReference>
<evidence type="ECO:0000256" key="20">
    <source>
        <dbReference type="ARBA" id="ARBA00023018"/>
    </source>
</evidence>
<accession>H3BAR8</accession>
<dbReference type="GO" id="GO:0030864">
    <property type="term" value="C:cortical actin cytoskeleton"/>
    <property type="evidence" value="ECO:0007669"/>
    <property type="project" value="TreeGrafter"/>
</dbReference>
<evidence type="ECO:0000256" key="15">
    <source>
        <dbReference type="ARBA" id="ARBA00022448"/>
    </source>
</evidence>
<dbReference type="KEGG" id="lcm:102363482"/>
<keyword evidence="14 29" id="KW-0728">SH3 domain</keyword>
<keyword evidence="19" id="KW-0965">Cell junction</keyword>
<dbReference type="GO" id="GO:0061003">
    <property type="term" value="P:positive regulation of dendritic spine morphogenesis"/>
    <property type="evidence" value="ECO:0007669"/>
    <property type="project" value="TreeGrafter"/>
</dbReference>
<evidence type="ECO:0000256" key="21">
    <source>
        <dbReference type="ARBA" id="ARBA00023034"/>
    </source>
</evidence>
<dbReference type="FunCoup" id="H3BAR8">
    <property type="interactions" value="2325"/>
</dbReference>
<dbReference type="GO" id="GO:0051015">
    <property type="term" value="F:actin filament binding"/>
    <property type="evidence" value="ECO:0007669"/>
    <property type="project" value="TreeGrafter"/>
</dbReference>
<evidence type="ECO:0000256" key="17">
    <source>
        <dbReference type="ARBA" id="ARBA00022490"/>
    </source>
</evidence>
<evidence type="ECO:0000256" key="23">
    <source>
        <dbReference type="ARBA" id="ARBA00023136"/>
    </source>
</evidence>
<evidence type="ECO:0000256" key="27">
    <source>
        <dbReference type="ARBA" id="ARBA00023329"/>
    </source>
</evidence>
<evidence type="ECO:0000256" key="3">
    <source>
        <dbReference type="ARBA" id="ARBA00004245"/>
    </source>
</evidence>
<dbReference type="Proteomes" id="UP000008672">
    <property type="component" value="Unassembled WGS sequence"/>
</dbReference>
<dbReference type="GO" id="GO:0014069">
    <property type="term" value="C:postsynaptic density"/>
    <property type="evidence" value="ECO:0007669"/>
    <property type="project" value="UniProtKB-SubCell"/>
</dbReference>
<dbReference type="GeneID" id="102363482"/>
<dbReference type="SUPFAM" id="SSF50044">
    <property type="entry name" value="SH3-domain"/>
    <property type="match status" value="1"/>
</dbReference>
<dbReference type="EMBL" id="AFYH01063042">
    <property type="status" value="NOT_ANNOTATED_CDS"/>
    <property type="molecule type" value="Genomic_DNA"/>
</dbReference>
<dbReference type="GO" id="GO:0048812">
    <property type="term" value="P:neuron projection morphogenesis"/>
    <property type="evidence" value="ECO:0007669"/>
    <property type="project" value="TreeGrafter"/>
</dbReference>
<keyword evidence="25" id="KW-0206">Cytoskeleton</keyword>
<comment type="similarity">
    <text evidence="13">Belongs to the ABP1 family.</text>
</comment>
<keyword evidence="26" id="KW-0966">Cell projection</keyword>
<keyword evidence="18" id="KW-0967">Endosome</keyword>
<evidence type="ECO:0000256" key="1">
    <source>
        <dbReference type="ARBA" id="ARBA00004145"/>
    </source>
</evidence>
<reference evidence="33" key="2">
    <citation type="submission" date="2025-08" db="UniProtKB">
        <authorList>
            <consortium name="Ensembl"/>
        </authorList>
    </citation>
    <scope>IDENTIFICATION</scope>
</reference>
<dbReference type="CDD" id="cd11960">
    <property type="entry name" value="SH3_Abp1_eu"/>
    <property type="match status" value="1"/>
</dbReference>
<evidence type="ECO:0000259" key="31">
    <source>
        <dbReference type="PROSITE" id="PS50002"/>
    </source>
</evidence>
<dbReference type="InParanoid" id="H3BAR8"/>
<evidence type="ECO:0000313" key="34">
    <source>
        <dbReference type="Proteomes" id="UP000008672"/>
    </source>
</evidence>
<dbReference type="GO" id="GO:0030833">
    <property type="term" value="P:regulation of actin filament polymerization"/>
    <property type="evidence" value="ECO:0007669"/>
    <property type="project" value="TreeGrafter"/>
</dbReference>
<evidence type="ECO:0000256" key="4">
    <source>
        <dbReference type="ARBA" id="ARBA00004255"/>
    </source>
</evidence>
<evidence type="ECO:0000256" key="19">
    <source>
        <dbReference type="ARBA" id="ARBA00022949"/>
    </source>
</evidence>
<keyword evidence="27" id="KW-0968">Cytoplasmic vesicle</keyword>
<evidence type="ECO:0000313" key="33">
    <source>
        <dbReference type="Ensembl" id="ENSLACP00000018989.1"/>
    </source>
</evidence>
<evidence type="ECO:0000256" key="29">
    <source>
        <dbReference type="PROSITE-ProRule" id="PRU00192"/>
    </source>
</evidence>
<dbReference type="GO" id="GO:0030427">
    <property type="term" value="C:site of polarized growth"/>
    <property type="evidence" value="ECO:0007669"/>
    <property type="project" value="TreeGrafter"/>
</dbReference>
<feature type="domain" description="ADF-H" evidence="32">
    <location>
        <begin position="3"/>
        <end position="134"/>
    </location>
</feature>
<dbReference type="Pfam" id="PF14604">
    <property type="entry name" value="SH3_9"/>
    <property type="match status" value="1"/>
</dbReference>
<evidence type="ECO:0000256" key="25">
    <source>
        <dbReference type="ARBA" id="ARBA00023212"/>
    </source>
</evidence>
<dbReference type="OrthoDB" id="5971719at2759"/>
<dbReference type="GO" id="GO:0045773">
    <property type="term" value="P:positive regulation of axon extension"/>
    <property type="evidence" value="ECO:0007669"/>
    <property type="project" value="TreeGrafter"/>
</dbReference>
<evidence type="ECO:0000256" key="18">
    <source>
        <dbReference type="ARBA" id="ARBA00022753"/>
    </source>
</evidence>
<dbReference type="PANTHER" id="PTHR10829:SF12">
    <property type="entry name" value="DREBRIN-LIKE PROTEIN"/>
    <property type="match status" value="1"/>
</dbReference>
<name>H3BAR8_LATCH</name>
<keyword evidence="22" id="KW-0175">Coiled coil</keyword>
<dbReference type="GO" id="GO:0005829">
    <property type="term" value="C:cytosol"/>
    <property type="evidence" value="ECO:0007669"/>
    <property type="project" value="UniProtKB-SubCell"/>
</dbReference>
<keyword evidence="17" id="KW-0963">Cytoplasm</keyword>
<dbReference type="EMBL" id="AFYH01063043">
    <property type="status" value="NOT_ANNOTATED_CDS"/>
    <property type="molecule type" value="Genomic_DNA"/>
</dbReference>
<evidence type="ECO:0000256" key="11">
    <source>
        <dbReference type="ARBA" id="ARBA00004514"/>
    </source>
</evidence>
<evidence type="ECO:0000256" key="24">
    <source>
        <dbReference type="ARBA" id="ARBA00023203"/>
    </source>
</evidence>
<feature type="compositionally biased region" description="Basic and acidic residues" evidence="30">
    <location>
        <begin position="371"/>
        <end position="380"/>
    </location>
</feature>
<evidence type="ECO:0000256" key="12">
    <source>
        <dbReference type="ARBA" id="ARBA00004544"/>
    </source>
</evidence>
<dbReference type="GO" id="GO:0030425">
    <property type="term" value="C:dendrite"/>
    <property type="evidence" value="ECO:0007669"/>
    <property type="project" value="UniProtKB-SubCell"/>
</dbReference>
<dbReference type="eggNOG" id="KOG3655">
    <property type="taxonomic scope" value="Eukaryota"/>
</dbReference>
<dbReference type="OMA" id="FKEPRGA"/>
<feature type="compositionally biased region" description="Basic and acidic residues" evidence="30">
    <location>
        <begin position="242"/>
        <end position="263"/>
    </location>
</feature>
<dbReference type="GO" id="GO:0030027">
    <property type="term" value="C:lamellipodium"/>
    <property type="evidence" value="ECO:0007669"/>
    <property type="project" value="UniProtKB-SubCell"/>
</dbReference>
<evidence type="ECO:0000256" key="13">
    <source>
        <dbReference type="ARBA" id="ARBA00011039"/>
    </source>
</evidence>
<evidence type="ECO:0000256" key="2">
    <source>
        <dbReference type="ARBA" id="ARBA00004188"/>
    </source>
</evidence>
<dbReference type="CTD" id="553729"/>
<dbReference type="Gene3D" id="2.30.30.40">
    <property type="entry name" value="SH3 Domains"/>
    <property type="match status" value="1"/>
</dbReference>
<dbReference type="SMART" id="SM00102">
    <property type="entry name" value="ADF"/>
    <property type="match status" value="1"/>
</dbReference>
<keyword evidence="24" id="KW-0009">Actin-binding</keyword>
<dbReference type="PROSITE" id="PS51263">
    <property type="entry name" value="ADF_H"/>
    <property type="match status" value="1"/>
</dbReference>
<dbReference type="SUPFAM" id="SSF55753">
    <property type="entry name" value="Actin depolymerizing proteins"/>
    <property type="match status" value="1"/>
</dbReference>
<evidence type="ECO:0000256" key="28">
    <source>
        <dbReference type="ARBA" id="ARBA00034105"/>
    </source>
</evidence>
<dbReference type="GO" id="GO:0000139">
    <property type="term" value="C:Golgi membrane"/>
    <property type="evidence" value="ECO:0007669"/>
    <property type="project" value="UniProtKB-SubCell"/>
</dbReference>
<dbReference type="STRING" id="7897.ENSLACP00000018989"/>
<dbReference type="GeneTree" id="ENSGT00940000156732"/>
<dbReference type="CDD" id="cd11281">
    <property type="entry name" value="ADF_drebrin_like"/>
    <property type="match status" value="1"/>
</dbReference>
<dbReference type="GO" id="GO:0045211">
    <property type="term" value="C:postsynaptic membrane"/>
    <property type="evidence" value="ECO:0007669"/>
    <property type="project" value="TreeGrafter"/>
</dbReference>
<evidence type="ECO:0000256" key="10">
    <source>
        <dbReference type="ARBA" id="ARBA00004510"/>
    </source>
</evidence>
<dbReference type="InterPro" id="IPR029006">
    <property type="entry name" value="ADF-H/Gelsolin-like_dom_sf"/>
</dbReference>
<keyword evidence="20" id="KW-0770">Synapse</keyword>
<dbReference type="EMBL" id="AFYH01063045">
    <property type="status" value="NOT_ANNOTATED_CDS"/>
    <property type="molecule type" value="Genomic_DNA"/>
</dbReference>
<evidence type="ECO:0000256" key="26">
    <source>
        <dbReference type="ARBA" id="ARBA00023273"/>
    </source>
</evidence>
<dbReference type="PROSITE" id="PS50002">
    <property type="entry name" value="SH3"/>
    <property type="match status" value="1"/>
</dbReference>
<dbReference type="EMBL" id="AFYH01063040">
    <property type="status" value="NOT_ANNOTATED_CDS"/>
    <property type="molecule type" value="Genomic_DNA"/>
</dbReference>
<dbReference type="EMBL" id="AFYH01063044">
    <property type="status" value="NOT_ANNOTATED_CDS"/>
    <property type="molecule type" value="Genomic_DNA"/>
</dbReference>
<dbReference type="SMART" id="SM00326">
    <property type="entry name" value="SH3"/>
    <property type="match status" value="1"/>
</dbReference>
<proteinExistence type="inferred from homology"/>
<dbReference type="GO" id="GO:0005884">
    <property type="term" value="C:actin filament"/>
    <property type="evidence" value="ECO:0007669"/>
    <property type="project" value="TreeGrafter"/>
</dbReference>
<keyword evidence="21" id="KW-0333">Golgi apparatus</keyword>
<dbReference type="EMBL" id="AFYH01063041">
    <property type="status" value="NOT_ANNOTATED_CDS"/>
    <property type="molecule type" value="Genomic_DNA"/>
</dbReference>
<evidence type="ECO:0000256" key="9">
    <source>
        <dbReference type="ARBA" id="ARBA00004484"/>
    </source>
</evidence>
<dbReference type="AlphaFoldDB" id="H3BAR8"/>